<proteinExistence type="predicted"/>
<protein>
    <submittedName>
        <fullName evidence="1">Uncharacterized protein</fullName>
    </submittedName>
</protein>
<name>A0A1H4U2N4_TSUTY</name>
<reference evidence="2" key="1">
    <citation type="submission" date="2016-10" db="EMBL/GenBank/DDBJ databases">
        <authorList>
            <person name="Varghese N."/>
            <person name="Submissions S."/>
        </authorList>
    </citation>
    <scope>NUCLEOTIDE SEQUENCE [LARGE SCALE GENOMIC DNA]</scope>
    <source>
        <strain evidence="2">DSM 44234</strain>
    </source>
</reference>
<dbReference type="EMBL" id="FNSA01000003">
    <property type="protein sequence ID" value="SEC63023.1"/>
    <property type="molecule type" value="Genomic_DNA"/>
</dbReference>
<gene>
    <name evidence="1" type="ORF">SAMN04489793_2776</name>
</gene>
<dbReference type="OrthoDB" id="9904994at2"/>
<accession>A0A1H4U2N4</accession>
<dbReference type="STRING" id="57704.SAMN04489793_2776"/>
<evidence type="ECO:0000313" key="1">
    <source>
        <dbReference type="EMBL" id="SEC63023.1"/>
    </source>
</evidence>
<dbReference type="AlphaFoldDB" id="A0A1H4U2N4"/>
<dbReference type="RefSeq" id="WP_068741815.1">
    <property type="nucleotide sequence ID" value="NZ_FNSA01000003.1"/>
</dbReference>
<dbReference type="Proteomes" id="UP000182241">
    <property type="component" value="Unassembled WGS sequence"/>
</dbReference>
<evidence type="ECO:0000313" key="2">
    <source>
        <dbReference type="Proteomes" id="UP000182241"/>
    </source>
</evidence>
<keyword evidence="2" id="KW-1185">Reference proteome</keyword>
<sequence length="70" mass="7580">MKDKNGTPLAIGDRIIPNTVLVDGDLFSTAVIVSPDPYNRDGWVQVTWDCDESTGFAELADAVKFDGPPQ</sequence>
<organism evidence="1 2">
    <name type="scientific">Tsukamurella tyrosinosolvens</name>
    <dbReference type="NCBI Taxonomy" id="57704"/>
    <lineage>
        <taxon>Bacteria</taxon>
        <taxon>Bacillati</taxon>
        <taxon>Actinomycetota</taxon>
        <taxon>Actinomycetes</taxon>
        <taxon>Mycobacteriales</taxon>
        <taxon>Tsukamurellaceae</taxon>
        <taxon>Tsukamurella</taxon>
    </lineage>
</organism>